<dbReference type="AlphaFoldDB" id="A0A4S8LXX5"/>
<dbReference type="Proteomes" id="UP000297245">
    <property type="component" value="Unassembled WGS sequence"/>
</dbReference>
<evidence type="ECO:0000313" key="2">
    <source>
        <dbReference type="Proteomes" id="UP000297245"/>
    </source>
</evidence>
<dbReference type="PANTHER" id="PTHR46579:SF1">
    <property type="entry name" value="F5_8 TYPE C DOMAIN-CONTAINING PROTEIN"/>
    <property type="match status" value="1"/>
</dbReference>
<name>A0A4S8LXX5_DENBC</name>
<organism evidence="1 2">
    <name type="scientific">Dendrothele bispora (strain CBS 962.96)</name>
    <dbReference type="NCBI Taxonomy" id="1314807"/>
    <lineage>
        <taxon>Eukaryota</taxon>
        <taxon>Fungi</taxon>
        <taxon>Dikarya</taxon>
        <taxon>Basidiomycota</taxon>
        <taxon>Agaricomycotina</taxon>
        <taxon>Agaricomycetes</taxon>
        <taxon>Agaricomycetidae</taxon>
        <taxon>Agaricales</taxon>
        <taxon>Agaricales incertae sedis</taxon>
        <taxon>Dendrothele</taxon>
    </lineage>
</organism>
<protein>
    <submittedName>
        <fullName evidence="1">Uncharacterized protein</fullName>
    </submittedName>
</protein>
<proteinExistence type="predicted"/>
<accession>A0A4S8LXX5</accession>
<dbReference type="PANTHER" id="PTHR46579">
    <property type="entry name" value="F5/8 TYPE C DOMAIN-CONTAINING PROTEIN-RELATED"/>
    <property type="match status" value="1"/>
</dbReference>
<keyword evidence="2" id="KW-1185">Reference proteome</keyword>
<evidence type="ECO:0000313" key="1">
    <source>
        <dbReference type="EMBL" id="THU94390.1"/>
    </source>
</evidence>
<dbReference type="EMBL" id="ML179225">
    <property type="protein sequence ID" value="THU94390.1"/>
    <property type="molecule type" value="Genomic_DNA"/>
</dbReference>
<dbReference type="OrthoDB" id="6613063at2759"/>
<gene>
    <name evidence="1" type="ORF">K435DRAFT_668536</name>
</gene>
<sequence>MHLIWENLIKNLIKLWTADFKGMDSGTGSYELQKSVWEAIGEATVSAGSTMPSIYGPRLPDISKDGAYLSAEMISFWTLYLGPILLHSKFADQRYYDHFIHLVRLLNICLQFEISNDEVDQLENGFATWVNNYEELYYQYNPQRLPTCPLTVHALLHIASSIRACGPVWCYWAFPMERYCGMIQPAIRSRRFPYASLGRHVLEDARLTQIKVLYDVADDLSLKPPRLGPVRGSYEHHQYPTCHLLPPRSPDQPAINTLNLLIGALVTRFTVHGGNRVTPRVVKQYLEAADIQEWGKVQRIDSDVGETMRASAVGKIPDDNRDTSYVRYEMYVDVHATRRNLDPVYKLETFYGQLQHIYLIHFNSACSQLNLLEPSTTIVMAQIKSCRVDNNNEIEGLDVHFYSSMRNTDVVDITSIQCLVGHVPVGHNHWAIVDKSGSLARALSQLDDDELGDN</sequence>
<reference evidence="1 2" key="1">
    <citation type="journal article" date="2019" name="Nat. Ecol. Evol.">
        <title>Megaphylogeny resolves global patterns of mushroom evolution.</title>
        <authorList>
            <person name="Varga T."/>
            <person name="Krizsan K."/>
            <person name="Foldi C."/>
            <person name="Dima B."/>
            <person name="Sanchez-Garcia M."/>
            <person name="Sanchez-Ramirez S."/>
            <person name="Szollosi G.J."/>
            <person name="Szarkandi J.G."/>
            <person name="Papp V."/>
            <person name="Albert L."/>
            <person name="Andreopoulos W."/>
            <person name="Angelini C."/>
            <person name="Antonin V."/>
            <person name="Barry K.W."/>
            <person name="Bougher N.L."/>
            <person name="Buchanan P."/>
            <person name="Buyck B."/>
            <person name="Bense V."/>
            <person name="Catcheside P."/>
            <person name="Chovatia M."/>
            <person name="Cooper J."/>
            <person name="Damon W."/>
            <person name="Desjardin D."/>
            <person name="Finy P."/>
            <person name="Geml J."/>
            <person name="Haridas S."/>
            <person name="Hughes K."/>
            <person name="Justo A."/>
            <person name="Karasinski D."/>
            <person name="Kautmanova I."/>
            <person name="Kiss B."/>
            <person name="Kocsube S."/>
            <person name="Kotiranta H."/>
            <person name="LaButti K.M."/>
            <person name="Lechner B.E."/>
            <person name="Liimatainen K."/>
            <person name="Lipzen A."/>
            <person name="Lukacs Z."/>
            <person name="Mihaltcheva S."/>
            <person name="Morgado L.N."/>
            <person name="Niskanen T."/>
            <person name="Noordeloos M.E."/>
            <person name="Ohm R.A."/>
            <person name="Ortiz-Santana B."/>
            <person name="Ovrebo C."/>
            <person name="Racz N."/>
            <person name="Riley R."/>
            <person name="Savchenko A."/>
            <person name="Shiryaev A."/>
            <person name="Soop K."/>
            <person name="Spirin V."/>
            <person name="Szebenyi C."/>
            <person name="Tomsovsky M."/>
            <person name="Tulloss R.E."/>
            <person name="Uehling J."/>
            <person name="Grigoriev I.V."/>
            <person name="Vagvolgyi C."/>
            <person name="Papp T."/>
            <person name="Martin F.M."/>
            <person name="Miettinen O."/>
            <person name="Hibbett D.S."/>
            <person name="Nagy L.G."/>
        </authorList>
    </citation>
    <scope>NUCLEOTIDE SEQUENCE [LARGE SCALE GENOMIC DNA]</scope>
    <source>
        <strain evidence="1 2">CBS 962.96</strain>
    </source>
</reference>